<protein>
    <submittedName>
        <fullName evidence="1">Uncharacterized protein</fullName>
    </submittedName>
</protein>
<dbReference type="AlphaFoldDB" id="A0A562PXS8"/>
<reference evidence="1 2" key="1">
    <citation type="journal article" date="2015" name="Stand. Genomic Sci.">
        <title>Genomic Encyclopedia of Bacterial and Archaeal Type Strains, Phase III: the genomes of soil and plant-associated and newly described type strains.</title>
        <authorList>
            <person name="Whitman W.B."/>
            <person name="Woyke T."/>
            <person name="Klenk H.P."/>
            <person name="Zhou Y."/>
            <person name="Lilburn T.G."/>
            <person name="Beck B.J."/>
            <person name="De Vos P."/>
            <person name="Vandamme P."/>
            <person name="Eisen J.A."/>
            <person name="Garrity G."/>
            <person name="Hugenholtz P."/>
            <person name="Kyrpides N.C."/>
        </authorList>
    </citation>
    <scope>NUCLEOTIDE SEQUENCE [LARGE SCALE GENOMIC DNA]</scope>
    <source>
        <strain evidence="1 2">CGMCC 1.6858</strain>
    </source>
</reference>
<organism evidence="1 2">
    <name type="scientific">Pseudomonas duriflava</name>
    <dbReference type="NCBI Taxonomy" id="459528"/>
    <lineage>
        <taxon>Bacteria</taxon>
        <taxon>Pseudomonadati</taxon>
        <taxon>Pseudomonadota</taxon>
        <taxon>Gammaproteobacteria</taxon>
        <taxon>Pseudomonadales</taxon>
        <taxon>Pseudomonadaceae</taxon>
        <taxon>Pseudomonas</taxon>
    </lineage>
</organism>
<dbReference type="EMBL" id="VLKY01000018">
    <property type="protein sequence ID" value="TWI49227.1"/>
    <property type="molecule type" value="Genomic_DNA"/>
</dbReference>
<evidence type="ECO:0000313" key="2">
    <source>
        <dbReference type="Proteomes" id="UP000316905"/>
    </source>
</evidence>
<keyword evidence="2" id="KW-1185">Reference proteome</keyword>
<proteinExistence type="predicted"/>
<dbReference type="Proteomes" id="UP000316905">
    <property type="component" value="Unassembled WGS sequence"/>
</dbReference>
<gene>
    <name evidence="1" type="ORF">IQ22_04029</name>
</gene>
<accession>A0A562PXS8</accession>
<name>A0A562PXS8_9PSED</name>
<comment type="caution">
    <text evidence="1">The sequence shown here is derived from an EMBL/GenBank/DDBJ whole genome shotgun (WGS) entry which is preliminary data.</text>
</comment>
<sequence length="145" mass="16563">MAYTVPKRIEELTVADLERSRWCVYHNDEEGYDSFEFVIPDNHPDYSEHVIEVELAHFAFSDGKTYKGLFDGSESFSVSHNGHWYSFWYGVSKPSISAVNEFKEFLTANHLALPVLAKAAWSGTSRTYNGLQYLDDTAAIRELVI</sequence>
<evidence type="ECO:0000313" key="1">
    <source>
        <dbReference type="EMBL" id="TWI49227.1"/>
    </source>
</evidence>